<dbReference type="EMBL" id="JBIMSO010000057">
    <property type="protein sequence ID" value="MFH5209765.1"/>
    <property type="molecule type" value="Genomic_DNA"/>
</dbReference>
<sequence length="65" mass="7292">PACDTTPEPHWPTDSDGYHDVDLFTRKVLLELDVIVPQQDELSQLRAPFFMYDTNSEGITVKAAG</sequence>
<evidence type="ECO:0000313" key="1">
    <source>
        <dbReference type="EMBL" id="MFH5209765.1"/>
    </source>
</evidence>
<organism evidence="1 2">
    <name type="scientific">Antrihabitans spumae</name>
    <dbReference type="NCBI Taxonomy" id="3373370"/>
    <lineage>
        <taxon>Bacteria</taxon>
        <taxon>Bacillati</taxon>
        <taxon>Actinomycetota</taxon>
        <taxon>Actinomycetes</taxon>
        <taxon>Mycobacteriales</taxon>
        <taxon>Nocardiaceae</taxon>
        <taxon>Antrihabitans</taxon>
    </lineage>
</organism>
<comment type="caution">
    <text evidence="1">The sequence shown here is derived from an EMBL/GenBank/DDBJ whole genome shotgun (WGS) entry which is preliminary data.</text>
</comment>
<proteinExistence type="predicted"/>
<evidence type="ECO:0000313" key="2">
    <source>
        <dbReference type="Proteomes" id="UP001609175"/>
    </source>
</evidence>
<dbReference type="RefSeq" id="WP_395115472.1">
    <property type="nucleotide sequence ID" value="NZ_JBIMSO010000057.1"/>
</dbReference>
<reference evidence="1 2" key="1">
    <citation type="submission" date="2024-10" db="EMBL/GenBank/DDBJ databases">
        <authorList>
            <person name="Riesco R."/>
        </authorList>
    </citation>
    <scope>NUCLEOTIDE SEQUENCE [LARGE SCALE GENOMIC DNA]</scope>
    <source>
        <strain evidence="1 2">NCIMB 15449</strain>
    </source>
</reference>
<name>A0ABW7JP40_9NOCA</name>
<feature type="non-terminal residue" evidence="1">
    <location>
        <position position="1"/>
    </location>
</feature>
<accession>A0ABW7JP40</accession>
<dbReference type="Proteomes" id="UP001609175">
    <property type="component" value="Unassembled WGS sequence"/>
</dbReference>
<protein>
    <submittedName>
        <fullName evidence="1">Uncharacterized protein</fullName>
    </submittedName>
</protein>
<gene>
    <name evidence="1" type="ORF">ACHIPZ_16415</name>
</gene>